<keyword evidence="2" id="KW-0677">Repeat</keyword>
<dbReference type="InterPro" id="IPR001611">
    <property type="entry name" value="Leu-rich_rpt"/>
</dbReference>
<protein>
    <recommendedName>
        <fullName evidence="5">Fungal N-terminal domain-containing protein</fullName>
    </recommendedName>
</protein>
<dbReference type="Proteomes" id="UP000813461">
    <property type="component" value="Unassembled WGS sequence"/>
</dbReference>
<dbReference type="PANTHER" id="PTHR48051">
    <property type="match status" value="1"/>
</dbReference>
<dbReference type="SMART" id="SM00369">
    <property type="entry name" value="LRR_TYP"/>
    <property type="match status" value="4"/>
</dbReference>
<name>A0A8K0R7V9_9PLEO</name>
<dbReference type="EMBL" id="JAGMVJ010000006">
    <property type="protein sequence ID" value="KAH7089696.1"/>
    <property type="molecule type" value="Genomic_DNA"/>
</dbReference>
<organism evidence="3 4">
    <name type="scientific">Paraphoma chrysanthemicola</name>
    <dbReference type="NCBI Taxonomy" id="798071"/>
    <lineage>
        <taxon>Eukaryota</taxon>
        <taxon>Fungi</taxon>
        <taxon>Dikarya</taxon>
        <taxon>Ascomycota</taxon>
        <taxon>Pezizomycotina</taxon>
        <taxon>Dothideomycetes</taxon>
        <taxon>Pleosporomycetidae</taxon>
        <taxon>Pleosporales</taxon>
        <taxon>Pleosporineae</taxon>
        <taxon>Phaeosphaeriaceae</taxon>
        <taxon>Paraphoma</taxon>
    </lineage>
</organism>
<evidence type="ECO:0000256" key="1">
    <source>
        <dbReference type="ARBA" id="ARBA00022614"/>
    </source>
</evidence>
<evidence type="ECO:0000313" key="3">
    <source>
        <dbReference type="EMBL" id="KAH7089696.1"/>
    </source>
</evidence>
<evidence type="ECO:0000256" key="2">
    <source>
        <dbReference type="ARBA" id="ARBA00022737"/>
    </source>
</evidence>
<keyword evidence="4" id="KW-1185">Reference proteome</keyword>
<dbReference type="SUPFAM" id="SSF52058">
    <property type="entry name" value="L domain-like"/>
    <property type="match status" value="1"/>
</dbReference>
<accession>A0A8K0R7V9</accession>
<dbReference type="OrthoDB" id="1394818at2759"/>
<reference evidence="3" key="1">
    <citation type="journal article" date="2021" name="Nat. Commun.">
        <title>Genetic determinants of endophytism in the Arabidopsis root mycobiome.</title>
        <authorList>
            <person name="Mesny F."/>
            <person name="Miyauchi S."/>
            <person name="Thiergart T."/>
            <person name="Pickel B."/>
            <person name="Atanasova L."/>
            <person name="Karlsson M."/>
            <person name="Huettel B."/>
            <person name="Barry K.W."/>
            <person name="Haridas S."/>
            <person name="Chen C."/>
            <person name="Bauer D."/>
            <person name="Andreopoulos W."/>
            <person name="Pangilinan J."/>
            <person name="LaButti K."/>
            <person name="Riley R."/>
            <person name="Lipzen A."/>
            <person name="Clum A."/>
            <person name="Drula E."/>
            <person name="Henrissat B."/>
            <person name="Kohler A."/>
            <person name="Grigoriev I.V."/>
            <person name="Martin F.M."/>
            <person name="Hacquard S."/>
        </authorList>
    </citation>
    <scope>NUCLEOTIDE SEQUENCE</scope>
    <source>
        <strain evidence="3">MPI-SDFR-AT-0120</strain>
    </source>
</reference>
<dbReference type="AlphaFoldDB" id="A0A8K0R7V9"/>
<dbReference type="PANTHER" id="PTHR48051:SF46">
    <property type="entry name" value="LEUCINE RICH REPEAT-CONTAINING DOMAIN PROTEIN"/>
    <property type="match status" value="1"/>
</dbReference>
<gene>
    <name evidence="3" type="ORF">FB567DRAFT_307885</name>
</gene>
<dbReference type="InterPro" id="IPR050216">
    <property type="entry name" value="LRR_domain-containing"/>
</dbReference>
<dbReference type="PROSITE" id="PS51450">
    <property type="entry name" value="LRR"/>
    <property type="match status" value="1"/>
</dbReference>
<dbReference type="InterPro" id="IPR003591">
    <property type="entry name" value="Leu-rich_rpt_typical-subtyp"/>
</dbReference>
<evidence type="ECO:0000313" key="4">
    <source>
        <dbReference type="Proteomes" id="UP000813461"/>
    </source>
</evidence>
<evidence type="ECO:0008006" key="5">
    <source>
        <dbReference type="Google" id="ProtNLM"/>
    </source>
</evidence>
<dbReference type="GO" id="GO:0005737">
    <property type="term" value="C:cytoplasm"/>
    <property type="evidence" value="ECO:0007669"/>
    <property type="project" value="TreeGrafter"/>
</dbReference>
<comment type="caution">
    <text evidence="3">The sequence shown here is derived from an EMBL/GenBank/DDBJ whole genome shotgun (WGS) entry which is preliminary data.</text>
</comment>
<keyword evidence="1" id="KW-0433">Leucine-rich repeat</keyword>
<sequence>MAELAGSIIGIVSAGTKVALVLSQLAADVGSAGQEARMIGSGIRSFCAVLKTLGNTLEKLQDSSYYTHCFEMVRDMTDASLEMFTEILNAVESLRHMTAGKDGKDGKFGLVGKLQWVVFQKPKLLVLRAAIEAYKSNLALMLGTLEVTEKVARRLSLSRDGDVPGHEEQERALLQSLSLDHRSSLITLEQAEQEYMNDQNDHEHAAIHSALEEVASAPGASPRASVPIASTIIDDFFEEAKDEVSSLRHSLQNHLMLDAVSLQAQATEHSNRLSSLIETEQRRLSERWSTAPAPRFNVAAPDLPPSAMSAFKLAPDTPRTSWIKREARNDVKYQGIRAWILKHPPKKRHLILAALIEDISTPTIEPASVSNKQEPSDPIVEMISDQMMHQRAEFVQNSSGPVELADANKLMFYHIDLDAQGLDEIPSKAAYAISRERIASLTLARNHLTALPSSLCLCSHLTSLDLGRNNFKVIPDTIRSISKLQALDLRDNHIRSIPTWIAELGDLKVLSLSRNQIQGIPFAVGQMQMLEILDLVGNQIVTPSSYIVDLMSPGYSHEPYVDKIFGYLPMKSNIVANANRTQRAKATLRLVQFSSVSLKLEVSH</sequence>
<proteinExistence type="predicted"/>
<dbReference type="Gene3D" id="3.80.10.10">
    <property type="entry name" value="Ribonuclease Inhibitor"/>
    <property type="match status" value="1"/>
</dbReference>
<dbReference type="InterPro" id="IPR032675">
    <property type="entry name" value="LRR_dom_sf"/>
</dbReference>
<dbReference type="Pfam" id="PF13855">
    <property type="entry name" value="LRR_8"/>
    <property type="match status" value="1"/>
</dbReference>